<evidence type="ECO:0000313" key="1">
    <source>
        <dbReference type="EMBL" id="KFG46288.1"/>
    </source>
</evidence>
<dbReference type="EC" id="2.5.1.47" evidence="1"/>
<reference evidence="1 2" key="1">
    <citation type="submission" date="2014-07" db="EMBL/GenBank/DDBJ databases">
        <authorList>
            <person name="Sibley D."/>
            <person name="Venepally P."/>
            <person name="Karamycheva S."/>
            <person name="Hadjithomas M."/>
            <person name="Khan A."/>
            <person name="Brunk B."/>
            <person name="Roos D."/>
            <person name="Caler E."/>
            <person name="Lorenzi H."/>
        </authorList>
    </citation>
    <scope>NUCLEOTIDE SEQUENCE [LARGE SCALE GENOMIC DNA]</scope>
    <source>
        <strain evidence="1 2">FOU</strain>
    </source>
</reference>
<proteinExistence type="predicted"/>
<feature type="non-terminal residue" evidence="1">
    <location>
        <position position="67"/>
    </location>
</feature>
<accession>A0A086KPH0</accession>
<dbReference type="VEuPathDB" id="ToxoDB:TGFOU_278910B"/>
<dbReference type="AlphaFoldDB" id="A0A086KPH0"/>
<gene>
    <name evidence="1" type="ORF">TGFOU_278910B</name>
</gene>
<dbReference type="GO" id="GO:0004124">
    <property type="term" value="F:cysteine synthase activity"/>
    <property type="evidence" value="ECO:0007669"/>
    <property type="project" value="UniProtKB-EC"/>
</dbReference>
<keyword evidence="1" id="KW-0808">Transferase</keyword>
<name>A0A086KPH0_TOXGO</name>
<evidence type="ECO:0000313" key="2">
    <source>
        <dbReference type="Proteomes" id="UP000028838"/>
    </source>
</evidence>
<comment type="caution">
    <text evidence="1">The sequence shown here is derived from an EMBL/GenBank/DDBJ whole genome shotgun (WGS) entry which is preliminary data.</text>
</comment>
<keyword evidence="1" id="KW-0456">Lyase</keyword>
<organism evidence="1 2">
    <name type="scientific">Toxoplasma gondii FOU</name>
    <dbReference type="NCBI Taxonomy" id="943167"/>
    <lineage>
        <taxon>Eukaryota</taxon>
        <taxon>Sar</taxon>
        <taxon>Alveolata</taxon>
        <taxon>Apicomplexa</taxon>
        <taxon>Conoidasida</taxon>
        <taxon>Coccidia</taxon>
        <taxon>Eucoccidiorida</taxon>
        <taxon>Eimeriorina</taxon>
        <taxon>Sarcocystidae</taxon>
        <taxon>Toxoplasma</taxon>
    </lineage>
</organism>
<dbReference type="Proteomes" id="UP000028838">
    <property type="component" value="Unassembled WGS sequence"/>
</dbReference>
<sequence>YAICKEAVEHFFLERGRTALSSSARGSETRDECHHGGDTCGICASARCGKNRERTRKRHLRSWKQAV</sequence>
<protein>
    <submittedName>
        <fullName evidence="1">Putative O-acetylserine (Thiol) lyase 2</fullName>
        <ecNumber evidence="1">2.5.1.47</ecNumber>
    </submittedName>
</protein>
<dbReference type="EMBL" id="AEYH02001840">
    <property type="protein sequence ID" value="KFG46288.1"/>
    <property type="molecule type" value="Genomic_DNA"/>
</dbReference>
<dbReference type="GO" id="GO:0016829">
    <property type="term" value="F:lyase activity"/>
    <property type="evidence" value="ECO:0007669"/>
    <property type="project" value="UniProtKB-KW"/>
</dbReference>
<feature type="non-terminal residue" evidence="1">
    <location>
        <position position="1"/>
    </location>
</feature>